<keyword evidence="4" id="KW-0175">Coiled coil</keyword>
<proteinExistence type="inferred from homology"/>
<dbReference type="InterPro" id="IPR055270">
    <property type="entry name" value="Glyco_tran_10_C"/>
</dbReference>
<keyword evidence="7" id="KW-1185">Reference proteome</keyword>
<keyword evidence="3" id="KW-0808">Transferase</keyword>
<evidence type="ECO:0000313" key="6">
    <source>
        <dbReference type="EMBL" id="NHM01114.1"/>
    </source>
</evidence>
<evidence type="ECO:0000256" key="3">
    <source>
        <dbReference type="ARBA" id="ARBA00022679"/>
    </source>
</evidence>
<dbReference type="SUPFAM" id="SSF53756">
    <property type="entry name" value="UDP-Glycosyltransferase/glycogen phosphorylase"/>
    <property type="match status" value="1"/>
</dbReference>
<dbReference type="RefSeq" id="WP_166076172.1">
    <property type="nucleotide sequence ID" value="NZ_JAAJBT010000002.1"/>
</dbReference>
<dbReference type="PANTHER" id="PTHR11929:SF194">
    <property type="entry name" value="ALPHA-(1,3)-FUCOSYLTRANSFERASE 10"/>
    <property type="match status" value="1"/>
</dbReference>
<dbReference type="InterPro" id="IPR001503">
    <property type="entry name" value="Glyco_trans_10"/>
</dbReference>
<evidence type="ECO:0000313" key="7">
    <source>
        <dbReference type="Proteomes" id="UP000800984"/>
    </source>
</evidence>
<dbReference type="Proteomes" id="UP000800984">
    <property type="component" value="Unassembled WGS sequence"/>
</dbReference>
<gene>
    <name evidence="6" type="ORF">G4D72_03205</name>
</gene>
<evidence type="ECO:0000256" key="2">
    <source>
        <dbReference type="ARBA" id="ARBA00022676"/>
    </source>
</evidence>
<dbReference type="Gene3D" id="3.40.50.11660">
    <property type="entry name" value="Glycosyl transferase family 10, C-terminal domain"/>
    <property type="match status" value="1"/>
</dbReference>
<accession>A0ABX0I2V1</accession>
<evidence type="ECO:0000256" key="1">
    <source>
        <dbReference type="ARBA" id="ARBA00008919"/>
    </source>
</evidence>
<feature type="coiled-coil region" evidence="4">
    <location>
        <begin position="240"/>
        <end position="267"/>
    </location>
</feature>
<evidence type="ECO:0000256" key="4">
    <source>
        <dbReference type="SAM" id="Coils"/>
    </source>
</evidence>
<sequence>MIIVKLTFNYDFPLFRQTSSFSQIWGDYKFVVDDNLKECDFWIIYTDYNLQVETVTCNPENIIFIPGECYATSPKFTQPFLDQFGLVITVQRELKHRNILYSHNANPWFVGKSYDELCANTLPKKTKLLSVVSSNKAFTVGHRKRLEFVQQLKQHFGDQLDVFGRGIVDFDDKWEVLADYKYTIAIENDFCEDWVTEKYFDCIYANTLPFYYGCPNLEEIVSEASFIRIDIGNFDEAIQIIEQAIANDAYEKRKESLQNQKVKSLEEDQFFPWIVSFLQEMNPNLEKKKFQLQLNYLPYHPIKKILKLVYNKLKKLS</sequence>
<evidence type="ECO:0000259" key="5">
    <source>
        <dbReference type="Pfam" id="PF00852"/>
    </source>
</evidence>
<reference evidence="6 7" key="1">
    <citation type="submission" date="2020-02" db="EMBL/GenBank/DDBJ databases">
        <authorList>
            <person name="Chen W.-M."/>
        </authorList>
    </citation>
    <scope>NUCLEOTIDE SEQUENCE [LARGE SCALE GENOMIC DNA]</scope>
    <source>
        <strain evidence="6 7">KDG-16</strain>
    </source>
</reference>
<protein>
    <recommendedName>
        <fullName evidence="5">Fucosyltransferase C-terminal domain-containing protein</fullName>
    </recommendedName>
</protein>
<organism evidence="6 7">
    <name type="scientific">Flavobacterium difficile</name>
    <dbReference type="NCBI Taxonomy" id="2709659"/>
    <lineage>
        <taxon>Bacteria</taxon>
        <taxon>Pseudomonadati</taxon>
        <taxon>Bacteroidota</taxon>
        <taxon>Flavobacteriia</taxon>
        <taxon>Flavobacteriales</taxon>
        <taxon>Flavobacteriaceae</taxon>
        <taxon>Flavobacterium</taxon>
    </lineage>
</organism>
<keyword evidence="2" id="KW-0328">Glycosyltransferase</keyword>
<dbReference type="InterPro" id="IPR038577">
    <property type="entry name" value="GT10-like_C_sf"/>
</dbReference>
<comment type="caution">
    <text evidence="6">The sequence shown here is derived from an EMBL/GenBank/DDBJ whole genome shotgun (WGS) entry which is preliminary data.</text>
</comment>
<dbReference type="EMBL" id="JAAJBT010000002">
    <property type="protein sequence ID" value="NHM01114.1"/>
    <property type="molecule type" value="Genomic_DNA"/>
</dbReference>
<dbReference type="Pfam" id="PF00852">
    <property type="entry name" value="Glyco_transf_10"/>
    <property type="match status" value="1"/>
</dbReference>
<comment type="similarity">
    <text evidence="1">Belongs to the glycosyltransferase 10 family.</text>
</comment>
<feature type="domain" description="Fucosyltransferase C-terminal" evidence="5">
    <location>
        <begin position="123"/>
        <end position="238"/>
    </location>
</feature>
<name>A0ABX0I2V1_9FLAO</name>
<dbReference type="PANTHER" id="PTHR11929">
    <property type="entry name" value="ALPHA- 1,3 -FUCOSYLTRANSFERASE"/>
    <property type="match status" value="1"/>
</dbReference>